<reference evidence="7 8" key="1">
    <citation type="submission" date="2020-04" db="EMBL/GenBank/DDBJ databases">
        <title>MicrobeNet Type strains.</title>
        <authorList>
            <person name="Nicholson A.C."/>
        </authorList>
    </citation>
    <scope>NUCLEOTIDE SEQUENCE [LARGE SCALE GENOMIC DNA]</scope>
    <source>
        <strain evidence="7 8">ATCC BAA-277</strain>
    </source>
</reference>
<evidence type="ECO:0000256" key="5">
    <source>
        <dbReference type="ARBA" id="ARBA00030001"/>
    </source>
</evidence>
<dbReference type="InterPro" id="IPR010160">
    <property type="entry name" value="CRISPR-assoc_prot_Cmr5"/>
</dbReference>
<evidence type="ECO:0000256" key="6">
    <source>
        <dbReference type="SAM" id="MobiDB-lite"/>
    </source>
</evidence>
<organism evidence="7 8">
    <name type="scientific">Actinomadura latina</name>
    <dbReference type="NCBI Taxonomy" id="163603"/>
    <lineage>
        <taxon>Bacteria</taxon>
        <taxon>Bacillati</taxon>
        <taxon>Actinomycetota</taxon>
        <taxon>Actinomycetes</taxon>
        <taxon>Streptosporangiales</taxon>
        <taxon>Thermomonosporaceae</taxon>
        <taxon>Actinomadura</taxon>
    </lineage>
</organism>
<gene>
    <name evidence="7" type="ORF">HGB48_26715</name>
</gene>
<dbReference type="EMBL" id="JAAXPI010000051">
    <property type="protein sequence ID" value="NKZ07299.1"/>
    <property type="molecule type" value="Genomic_DNA"/>
</dbReference>
<dbReference type="Proteomes" id="UP000579250">
    <property type="component" value="Unassembled WGS sequence"/>
</dbReference>
<dbReference type="InterPro" id="IPR023101">
    <property type="entry name" value="AF1862-like_dom_sf"/>
</dbReference>
<comment type="caution">
    <text evidence="7">The sequence shown here is derived from an EMBL/GenBank/DDBJ whole genome shotgun (WGS) entry which is preliminary data.</text>
</comment>
<dbReference type="RefSeq" id="WP_067641270.1">
    <property type="nucleotide sequence ID" value="NZ_JAAXPI010000051.1"/>
</dbReference>
<dbReference type="GO" id="GO:0051607">
    <property type="term" value="P:defense response to virus"/>
    <property type="evidence" value="ECO:0007669"/>
    <property type="project" value="UniProtKB-KW"/>
</dbReference>
<protein>
    <recommendedName>
        <fullName evidence="5">CRISPR type III-B/RAMP module-associated protein Cmr5</fullName>
    </recommendedName>
</protein>
<keyword evidence="8" id="KW-1185">Reference proteome</keyword>
<dbReference type="SUPFAM" id="SSF158568">
    <property type="entry name" value="AF1862-like"/>
    <property type="match status" value="1"/>
</dbReference>
<keyword evidence="3" id="KW-0963">Cytoplasm</keyword>
<proteinExistence type="inferred from homology"/>
<dbReference type="AlphaFoldDB" id="A0A846Z2Y8"/>
<dbReference type="Gene3D" id="1.10.520.30">
    <property type="entry name" value="AF1862-like domain"/>
    <property type="match status" value="1"/>
</dbReference>
<comment type="subcellular location">
    <subcellularLocation>
        <location evidence="1">Cytoplasm</location>
    </subcellularLocation>
</comment>
<evidence type="ECO:0000256" key="3">
    <source>
        <dbReference type="ARBA" id="ARBA00022490"/>
    </source>
</evidence>
<accession>A0A846Z2Y8</accession>
<evidence type="ECO:0000256" key="2">
    <source>
        <dbReference type="ARBA" id="ARBA00006161"/>
    </source>
</evidence>
<evidence type="ECO:0000256" key="1">
    <source>
        <dbReference type="ARBA" id="ARBA00004496"/>
    </source>
</evidence>
<evidence type="ECO:0000313" key="7">
    <source>
        <dbReference type="EMBL" id="NKZ07299.1"/>
    </source>
</evidence>
<keyword evidence="4" id="KW-0051">Antiviral defense</keyword>
<feature type="compositionally biased region" description="Basic and acidic residues" evidence="6">
    <location>
        <begin position="139"/>
        <end position="164"/>
    </location>
</feature>
<dbReference type="Pfam" id="PF09701">
    <property type="entry name" value="Cas_Cmr5"/>
    <property type="match status" value="1"/>
</dbReference>
<sequence length="170" mass="18910">MALQRADVDLAETAMTVLAHIRGTSENRVVSGQVLTRLARLPAQLRTSGPFPTLAFHAAKGQGDKPLDRAYAIVGAALRAQTCAVLGWTEDEPEQAIDLDFLTRLAREVQGDPLMLTRVALRLQDFSVWLRRLAEALDGEQERAKKKQAEEKREREHRERDRAEGAAADD</sequence>
<name>A0A846Z2Y8_9ACTN</name>
<evidence type="ECO:0000256" key="4">
    <source>
        <dbReference type="ARBA" id="ARBA00023118"/>
    </source>
</evidence>
<dbReference type="GO" id="GO:0005737">
    <property type="term" value="C:cytoplasm"/>
    <property type="evidence" value="ECO:0007669"/>
    <property type="project" value="UniProtKB-SubCell"/>
</dbReference>
<evidence type="ECO:0000313" key="8">
    <source>
        <dbReference type="Proteomes" id="UP000579250"/>
    </source>
</evidence>
<comment type="similarity">
    <text evidence="2">Belongs to the CRISPR system Cmr5 family.</text>
</comment>
<feature type="region of interest" description="Disordered" evidence="6">
    <location>
        <begin position="139"/>
        <end position="170"/>
    </location>
</feature>